<evidence type="ECO:0000256" key="6">
    <source>
        <dbReference type="ARBA" id="ARBA00022989"/>
    </source>
</evidence>
<feature type="region of interest" description="Disordered" evidence="10">
    <location>
        <begin position="1"/>
        <end position="22"/>
    </location>
</feature>
<accession>A0A8H7ZC63</accession>
<dbReference type="GO" id="GO:0008320">
    <property type="term" value="F:protein transmembrane transporter activity"/>
    <property type="evidence" value="ECO:0007669"/>
    <property type="project" value="UniProtKB-UniRule"/>
</dbReference>
<gene>
    <name evidence="11" type="ORF">I9W82_002895</name>
</gene>
<keyword evidence="9" id="KW-0813">Transport</keyword>
<dbReference type="GO" id="GO:0045039">
    <property type="term" value="P:protein insertion into mitochondrial inner membrane"/>
    <property type="evidence" value="ECO:0007669"/>
    <property type="project" value="UniProtKB-UniRule"/>
</dbReference>
<organism evidence="11 12">
    <name type="scientific">Candida metapsilosis</name>
    <dbReference type="NCBI Taxonomy" id="273372"/>
    <lineage>
        <taxon>Eukaryota</taxon>
        <taxon>Fungi</taxon>
        <taxon>Dikarya</taxon>
        <taxon>Ascomycota</taxon>
        <taxon>Saccharomycotina</taxon>
        <taxon>Pichiomycetes</taxon>
        <taxon>Debaryomycetaceae</taxon>
        <taxon>Candida/Lodderomyces clade</taxon>
        <taxon>Candida</taxon>
    </lineage>
</organism>
<dbReference type="RefSeq" id="XP_067548244.1">
    <property type="nucleotide sequence ID" value="XM_067691800.1"/>
</dbReference>
<comment type="function">
    <text evidence="9">Essential core component of the TIM22 complex, a complex that mediates the import and insertion of multi-pass transmembrane proteins into the mitochondrial inner membrane. In the TIM22 complex, it constitutes the voltage-activated and signal-gated channel. Forms a twin-pore translocase that uses the membrane potential as external driving force in 2 voltage-dependent steps.</text>
</comment>
<sequence length="184" mass="19552">MSMIGVYQGPQPPKKSLQEMTQQEQAEEGAKYFVDFMQSCPGKTAMAGVSGFALGGFFGLFMASMAYDVPVGSDAVKHISDLPFRQQMKLQFSDMAKRSYSSAKNFGYIGLVYSGVECTIESFRAKHDLYNGVTAGCITGAGLAIKGGPQAAAIGCAGFAAFSLAIDMYLSSDAAPPPKNDYDL</sequence>
<reference evidence="11 12" key="1">
    <citation type="submission" date="2020-12" db="EMBL/GenBank/DDBJ databases">
        <title>Effect of drift, selection, and recombination on the evolution of hybrid genomes in Candida yeast pathogens.</title>
        <authorList>
            <person name="Mixao V."/>
            <person name="Ksiezopolska E."/>
            <person name="Saus E."/>
            <person name="Boekhout T."/>
            <person name="Gacser A."/>
            <person name="Gabaldon T."/>
        </authorList>
    </citation>
    <scope>NUCLEOTIDE SEQUENCE [LARGE SCALE GENOMIC DNA]</scope>
    <source>
        <strain evidence="11 12">BP57</strain>
    </source>
</reference>
<dbReference type="GO" id="GO:0030943">
    <property type="term" value="F:mitochondrion targeting sequence binding"/>
    <property type="evidence" value="ECO:0007669"/>
    <property type="project" value="TreeGrafter"/>
</dbReference>
<dbReference type="Proteomes" id="UP000669133">
    <property type="component" value="Unassembled WGS sequence"/>
</dbReference>
<protein>
    <recommendedName>
        <fullName evidence="3 9">Mitochondrial import inner membrane translocase subunit TIM22</fullName>
    </recommendedName>
</protein>
<keyword evidence="4 9" id="KW-0812">Transmembrane</keyword>
<dbReference type="InterPro" id="IPR039175">
    <property type="entry name" value="TIM22"/>
</dbReference>
<dbReference type="OrthoDB" id="75343at2759"/>
<comment type="similarity">
    <text evidence="2 9">Belongs to the Tim17/Tim22/Tim23 family.</text>
</comment>
<evidence type="ECO:0000313" key="12">
    <source>
        <dbReference type="Proteomes" id="UP000669133"/>
    </source>
</evidence>
<dbReference type="GeneID" id="93651524"/>
<evidence type="ECO:0000256" key="9">
    <source>
        <dbReference type="RuleBase" id="RU367038"/>
    </source>
</evidence>
<evidence type="ECO:0000256" key="8">
    <source>
        <dbReference type="ARBA" id="ARBA00023136"/>
    </source>
</evidence>
<proteinExistence type="inferred from homology"/>
<dbReference type="EMBL" id="JAEOAQ010000003">
    <property type="protein sequence ID" value="KAG5419128.1"/>
    <property type="molecule type" value="Genomic_DNA"/>
</dbReference>
<dbReference type="AlphaFoldDB" id="A0A8H7ZC63"/>
<evidence type="ECO:0000256" key="7">
    <source>
        <dbReference type="ARBA" id="ARBA00023128"/>
    </source>
</evidence>
<evidence type="ECO:0000256" key="2">
    <source>
        <dbReference type="ARBA" id="ARBA00008444"/>
    </source>
</evidence>
<keyword evidence="7 9" id="KW-0496">Mitochondrion</keyword>
<keyword evidence="9" id="KW-0811">Translocation</keyword>
<comment type="caution">
    <text evidence="9">Lacks conserved residue(s) required for the propagation of feature annotation.</text>
</comment>
<evidence type="ECO:0000256" key="10">
    <source>
        <dbReference type="SAM" id="MobiDB-lite"/>
    </source>
</evidence>
<name>A0A8H7ZC63_9ASCO</name>
<comment type="subunit">
    <text evidence="9">Component of the TIM22 complex.</text>
</comment>
<feature type="transmembrane region" description="Helical" evidence="9">
    <location>
        <begin position="45"/>
        <end position="67"/>
    </location>
</feature>
<keyword evidence="8 9" id="KW-0472">Membrane</keyword>
<evidence type="ECO:0000313" key="11">
    <source>
        <dbReference type="EMBL" id="KAG5419128.1"/>
    </source>
</evidence>
<evidence type="ECO:0000256" key="5">
    <source>
        <dbReference type="ARBA" id="ARBA00022792"/>
    </source>
</evidence>
<dbReference type="GO" id="GO:0042721">
    <property type="term" value="C:TIM22 mitochondrial import inner membrane insertion complex"/>
    <property type="evidence" value="ECO:0007669"/>
    <property type="project" value="UniProtKB-UniRule"/>
</dbReference>
<evidence type="ECO:0000256" key="3">
    <source>
        <dbReference type="ARBA" id="ARBA00020722"/>
    </source>
</evidence>
<comment type="caution">
    <text evidence="11">The sequence shown here is derived from an EMBL/GenBank/DDBJ whole genome shotgun (WGS) entry which is preliminary data.</text>
</comment>
<keyword evidence="12" id="KW-1185">Reference proteome</keyword>
<keyword evidence="6 9" id="KW-1133">Transmembrane helix</keyword>
<dbReference type="Pfam" id="PF02466">
    <property type="entry name" value="Tim17"/>
    <property type="match status" value="1"/>
</dbReference>
<dbReference type="PANTHER" id="PTHR14110">
    <property type="entry name" value="MITOCHONDRIAL IMPORT INNER MEMBRANE TRANSLOCASE SUBUNIT TIM22"/>
    <property type="match status" value="1"/>
</dbReference>
<comment type="subcellular location">
    <subcellularLocation>
        <location evidence="1 9">Mitochondrion inner membrane</location>
        <topology evidence="1 9">Multi-pass membrane protein</topology>
    </subcellularLocation>
</comment>
<evidence type="ECO:0000256" key="4">
    <source>
        <dbReference type="ARBA" id="ARBA00022692"/>
    </source>
</evidence>
<dbReference type="PANTHER" id="PTHR14110:SF0">
    <property type="entry name" value="MITOCHONDRIAL IMPORT INNER MEMBRANE TRANSLOCASE SUBUNIT TIM22"/>
    <property type="match status" value="1"/>
</dbReference>
<evidence type="ECO:0000256" key="1">
    <source>
        <dbReference type="ARBA" id="ARBA00004448"/>
    </source>
</evidence>
<keyword evidence="5 9" id="KW-0999">Mitochondrion inner membrane</keyword>
<keyword evidence="9" id="KW-0653">Protein transport</keyword>